<organism evidence="2 3">
    <name type="scientific">Streptomyces pini</name>
    <dbReference type="NCBI Taxonomy" id="1520580"/>
    <lineage>
        <taxon>Bacteria</taxon>
        <taxon>Bacillati</taxon>
        <taxon>Actinomycetota</taxon>
        <taxon>Actinomycetes</taxon>
        <taxon>Kitasatosporales</taxon>
        <taxon>Streptomycetaceae</taxon>
        <taxon>Streptomyces</taxon>
    </lineage>
</organism>
<dbReference type="EMBL" id="FOSG01000017">
    <property type="protein sequence ID" value="SFL35986.1"/>
    <property type="molecule type" value="Genomic_DNA"/>
</dbReference>
<name>A0A1I4H3L0_9ACTN</name>
<dbReference type="RefSeq" id="WP_093851398.1">
    <property type="nucleotide sequence ID" value="NZ_FOSG01000017.1"/>
</dbReference>
<protein>
    <submittedName>
        <fullName evidence="2">MbtH protein</fullName>
    </submittedName>
</protein>
<dbReference type="InterPro" id="IPR037407">
    <property type="entry name" value="MLP_fam"/>
</dbReference>
<evidence type="ECO:0000313" key="2">
    <source>
        <dbReference type="EMBL" id="SFL35986.1"/>
    </source>
</evidence>
<dbReference type="Gene3D" id="3.90.820.10">
    <property type="entry name" value="Structural Genomics, Unknown Function 30-nov-00 1gh9 Mol_id"/>
    <property type="match status" value="1"/>
</dbReference>
<dbReference type="AlphaFoldDB" id="A0A1I4H3L0"/>
<dbReference type="Proteomes" id="UP000198928">
    <property type="component" value="Unassembled WGS sequence"/>
</dbReference>
<dbReference type="InterPro" id="IPR038020">
    <property type="entry name" value="MbtH-like_sf"/>
</dbReference>
<sequence>MTNPFDDSEGTFHVLVNDEGQHSLWPNFVDIPAGWQAVVNDRPRQECLDYIEENWTDMRPKSLIEAMAAHEKTAAE</sequence>
<dbReference type="GO" id="GO:0019290">
    <property type="term" value="P:siderophore biosynthetic process"/>
    <property type="evidence" value="ECO:0007669"/>
    <property type="project" value="TreeGrafter"/>
</dbReference>
<proteinExistence type="predicted"/>
<accession>A0A1I4H3L0</accession>
<dbReference type="SUPFAM" id="SSF160582">
    <property type="entry name" value="MbtH-like"/>
    <property type="match status" value="1"/>
</dbReference>
<gene>
    <name evidence="2" type="ORF">SAMN05192584_117108</name>
</gene>
<evidence type="ECO:0000313" key="3">
    <source>
        <dbReference type="Proteomes" id="UP000198928"/>
    </source>
</evidence>
<dbReference type="InterPro" id="IPR005153">
    <property type="entry name" value="MbtH-like_dom"/>
</dbReference>
<dbReference type="SMART" id="SM00923">
    <property type="entry name" value="MbtH"/>
    <property type="match status" value="1"/>
</dbReference>
<keyword evidence="3" id="KW-1185">Reference proteome</keyword>
<dbReference type="OrthoDB" id="7584480at2"/>
<dbReference type="Pfam" id="PF03621">
    <property type="entry name" value="MbtH"/>
    <property type="match status" value="1"/>
</dbReference>
<dbReference type="GO" id="GO:0005829">
    <property type="term" value="C:cytosol"/>
    <property type="evidence" value="ECO:0007669"/>
    <property type="project" value="TreeGrafter"/>
</dbReference>
<feature type="domain" description="MbtH-like" evidence="1">
    <location>
        <begin position="3"/>
        <end position="53"/>
    </location>
</feature>
<reference evidence="3" key="1">
    <citation type="submission" date="2016-10" db="EMBL/GenBank/DDBJ databases">
        <authorList>
            <person name="Varghese N."/>
            <person name="Submissions S."/>
        </authorList>
    </citation>
    <scope>NUCLEOTIDE SEQUENCE [LARGE SCALE GENOMIC DNA]</scope>
    <source>
        <strain evidence="3">PL19</strain>
    </source>
</reference>
<dbReference type="PANTHER" id="PTHR38444:SF1">
    <property type="entry name" value="ENTEROBACTIN BIOSYNTHESIS PROTEIN YBDZ"/>
    <property type="match status" value="1"/>
</dbReference>
<dbReference type="PANTHER" id="PTHR38444">
    <property type="entry name" value="ENTEROBACTIN BIOSYNTHESIS PROTEIN YBDZ"/>
    <property type="match status" value="1"/>
</dbReference>
<evidence type="ECO:0000259" key="1">
    <source>
        <dbReference type="SMART" id="SM00923"/>
    </source>
</evidence>